<evidence type="ECO:0008006" key="3">
    <source>
        <dbReference type="Google" id="ProtNLM"/>
    </source>
</evidence>
<evidence type="ECO:0000313" key="2">
    <source>
        <dbReference type="Proteomes" id="UP000468443"/>
    </source>
</evidence>
<organism evidence="1 2">
    <name type="scientific">Muriicola jejuensis</name>
    <dbReference type="NCBI Taxonomy" id="504488"/>
    <lineage>
        <taxon>Bacteria</taxon>
        <taxon>Pseudomonadati</taxon>
        <taxon>Bacteroidota</taxon>
        <taxon>Flavobacteriia</taxon>
        <taxon>Flavobacteriales</taxon>
        <taxon>Flavobacteriaceae</taxon>
        <taxon>Muriicola</taxon>
    </lineage>
</organism>
<proteinExistence type="predicted"/>
<dbReference type="EMBL" id="JAABOP010000002">
    <property type="protein sequence ID" value="NER10504.1"/>
    <property type="molecule type" value="Genomic_DNA"/>
</dbReference>
<keyword evidence="2" id="KW-1185">Reference proteome</keyword>
<sequence length="289" mass="30831">MKKISVFLLALSTTFFISCESDDKVIDDVLNDYTVGAVLRTRAQAGSPYNAFVPGSVWTVTVEEQDGEFGGLLESVDLYISFTDNQDDPTDTSVPEQLLATFAASDFTTSSRGLPELTFSTTLQESATAVGIGTGYSGGDVFSYRFVVNLTDGRSFSNTDANNGVLGGSYFSSPYKYDVVIACIPIGPVPGDYTLDMQDSYGDGWNGASVRVTVDGVATDYLVSAAQGSSNSETITIPATATTVTWEYVSGDWDSEVTYQLYAPNGKLAYQDGPSPFIGDFTGFLSICP</sequence>
<accession>A0A6P0UBC9</accession>
<comment type="caution">
    <text evidence="1">The sequence shown here is derived from an EMBL/GenBank/DDBJ whole genome shotgun (WGS) entry which is preliminary data.</text>
</comment>
<reference evidence="1 2" key="1">
    <citation type="submission" date="2020-01" db="EMBL/GenBank/DDBJ databases">
        <title>Muriicola jejuensis KCTC 22299.</title>
        <authorList>
            <person name="Wang G."/>
        </authorList>
    </citation>
    <scope>NUCLEOTIDE SEQUENCE [LARGE SCALE GENOMIC DNA]</scope>
    <source>
        <strain evidence="1 2">KCTC 22299</strain>
    </source>
</reference>
<dbReference type="PROSITE" id="PS51257">
    <property type="entry name" value="PROKAR_LIPOPROTEIN"/>
    <property type="match status" value="1"/>
</dbReference>
<name>A0A6P0UBC9_9FLAO</name>
<dbReference type="AlphaFoldDB" id="A0A6P0UBC9"/>
<evidence type="ECO:0000313" key="1">
    <source>
        <dbReference type="EMBL" id="NER10504.1"/>
    </source>
</evidence>
<protein>
    <recommendedName>
        <fullName evidence="3">Lipoprotein</fullName>
    </recommendedName>
</protein>
<dbReference type="RefSeq" id="WP_163692659.1">
    <property type="nucleotide sequence ID" value="NZ_FXTW01000002.1"/>
</dbReference>
<dbReference type="Proteomes" id="UP000468443">
    <property type="component" value="Unassembled WGS sequence"/>
</dbReference>
<gene>
    <name evidence="1" type="ORF">GWK09_08250</name>
</gene>